<protein>
    <submittedName>
        <fullName evidence="1">Zinc finger CCHC domain-containing 8</fullName>
    </submittedName>
</protein>
<gene>
    <name evidence="1" type="ORF">EPI10_006865</name>
</gene>
<evidence type="ECO:0000313" key="2">
    <source>
        <dbReference type="Proteomes" id="UP000325315"/>
    </source>
</evidence>
<dbReference type="EMBL" id="SMMG02000002">
    <property type="protein sequence ID" value="KAA3484805.1"/>
    <property type="molecule type" value="Genomic_DNA"/>
</dbReference>
<name>A0A5B6WV75_9ROSI</name>
<sequence length="172" mass="20147">MISRTSMWRRVMLRHGDKTVAEYKAEFLRLSRYVHGLVATDYDKIIRFKEGLYYDIKVLVAPQRERVFENLVDKANITKDIKTHEIEKERGKVRRRGTQFLLVLFSGLRNKPDFMSLHGLRHQLYLLRFSYVGTVVSVIRENVGVGWELTNNAGLWNLTLGIVHSVLIRCKL</sequence>
<keyword evidence="2" id="KW-1185">Reference proteome</keyword>
<dbReference type="AlphaFoldDB" id="A0A5B6WV75"/>
<reference evidence="1" key="1">
    <citation type="submission" date="2019-08" db="EMBL/GenBank/DDBJ databases">
        <authorList>
            <person name="Liu F."/>
        </authorList>
    </citation>
    <scope>NUCLEOTIDE SEQUENCE [LARGE SCALE GENOMIC DNA]</scope>
    <source>
        <strain evidence="1">PA1801</strain>
        <tissue evidence="1">Leaf</tissue>
    </source>
</reference>
<proteinExistence type="predicted"/>
<evidence type="ECO:0000313" key="1">
    <source>
        <dbReference type="EMBL" id="KAA3484805.1"/>
    </source>
</evidence>
<dbReference type="Proteomes" id="UP000325315">
    <property type="component" value="Unassembled WGS sequence"/>
</dbReference>
<accession>A0A5B6WV75</accession>
<comment type="caution">
    <text evidence="1">The sequence shown here is derived from an EMBL/GenBank/DDBJ whole genome shotgun (WGS) entry which is preliminary data.</text>
</comment>
<organism evidence="1 2">
    <name type="scientific">Gossypium australe</name>
    <dbReference type="NCBI Taxonomy" id="47621"/>
    <lineage>
        <taxon>Eukaryota</taxon>
        <taxon>Viridiplantae</taxon>
        <taxon>Streptophyta</taxon>
        <taxon>Embryophyta</taxon>
        <taxon>Tracheophyta</taxon>
        <taxon>Spermatophyta</taxon>
        <taxon>Magnoliopsida</taxon>
        <taxon>eudicotyledons</taxon>
        <taxon>Gunneridae</taxon>
        <taxon>Pentapetalae</taxon>
        <taxon>rosids</taxon>
        <taxon>malvids</taxon>
        <taxon>Malvales</taxon>
        <taxon>Malvaceae</taxon>
        <taxon>Malvoideae</taxon>
        <taxon>Gossypium</taxon>
    </lineage>
</organism>